<evidence type="ECO:0000313" key="3">
    <source>
        <dbReference type="Proteomes" id="UP000292939"/>
    </source>
</evidence>
<dbReference type="GO" id="GO:0002161">
    <property type="term" value="F:aminoacyl-tRNA deacylase activity"/>
    <property type="evidence" value="ECO:0007669"/>
    <property type="project" value="InterPro"/>
</dbReference>
<name>A0A4V1A1Z2_9BURK</name>
<dbReference type="Pfam" id="PF04073">
    <property type="entry name" value="tRNA_edit"/>
    <property type="match status" value="1"/>
</dbReference>
<dbReference type="InterPro" id="IPR036754">
    <property type="entry name" value="YbaK/aa-tRNA-synt-asso_dom_sf"/>
</dbReference>
<feature type="domain" description="YbaK/aminoacyl-tRNA synthetase-associated" evidence="1">
    <location>
        <begin position="34"/>
        <end position="159"/>
    </location>
</feature>
<dbReference type="Gene3D" id="3.90.960.10">
    <property type="entry name" value="YbaK/aminoacyl-tRNA synthetase-associated domain"/>
    <property type="match status" value="1"/>
</dbReference>
<dbReference type="PANTHER" id="PTHR30411:SF1">
    <property type="entry name" value="CYTOPLASMIC PROTEIN"/>
    <property type="match status" value="1"/>
</dbReference>
<dbReference type="InterPro" id="IPR007214">
    <property type="entry name" value="YbaK/aa-tRNA-synth-assoc-dom"/>
</dbReference>
<dbReference type="CDD" id="cd04333">
    <property type="entry name" value="ProX_deacylase"/>
    <property type="match status" value="1"/>
</dbReference>
<dbReference type="RefSeq" id="WP_131278247.1">
    <property type="nucleotide sequence ID" value="NZ_CP031395.1"/>
</dbReference>
<gene>
    <name evidence="2" type="ORF">DW355_05100</name>
</gene>
<accession>A0A4V1A1Z2</accession>
<organism evidence="2 3">
    <name type="scientific">Hylemonella gracilis</name>
    <dbReference type="NCBI Taxonomy" id="80880"/>
    <lineage>
        <taxon>Bacteria</taxon>
        <taxon>Pseudomonadati</taxon>
        <taxon>Pseudomonadota</taxon>
        <taxon>Betaproteobacteria</taxon>
        <taxon>Burkholderiales</taxon>
        <taxon>Comamonadaceae</taxon>
        <taxon>Hylemonella</taxon>
    </lineage>
</organism>
<sequence>MCGAELKPLPEGVQRVAALLQAKGHPHAPVMLDEAARTAQQAADALGVVLGQIAKSIVFRRKGGAAGEGEPAQETAVLVITSGDLRVDEQKVEALVGKLGRADADFVKARTGFAIGGVSPIGHREPALLLIDRELFRFDDIWAAAGHPHGVFRLRPQDLPHLTGGAPVVDVTVSRTA</sequence>
<dbReference type="EMBL" id="CP031395">
    <property type="protein sequence ID" value="QBK04239.1"/>
    <property type="molecule type" value="Genomic_DNA"/>
</dbReference>
<dbReference type="KEGG" id="hgr:DW355_05100"/>
<dbReference type="AlphaFoldDB" id="A0A4V1A1Z2"/>
<dbReference type="Proteomes" id="UP000292939">
    <property type="component" value="Chromosome"/>
</dbReference>
<dbReference type="SUPFAM" id="SSF55826">
    <property type="entry name" value="YbaK/ProRS associated domain"/>
    <property type="match status" value="1"/>
</dbReference>
<proteinExistence type="predicted"/>
<dbReference type="PANTHER" id="PTHR30411">
    <property type="entry name" value="CYTOPLASMIC PROTEIN"/>
    <property type="match status" value="1"/>
</dbReference>
<reference evidence="2 3" key="1">
    <citation type="submission" date="2018-07" db="EMBL/GenBank/DDBJ databases">
        <title>Exploring interactions and the metabolic potential of the ultra-small soil bacteria Hylemonella gracilis.</title>
        <authorList>
            <person name="Tyc O."/>
            <person name="Kulkarni P."/>
            <person name="Gawehns F."/>
            <person name="Hundscheid M."/>
            <person name="Zweers H."/>
            <person name="Garbeva P."/>
        </authorList>
    </citation>
    <scope>NUCLEOTIDE SEQUENCE [LARGE SCALE GENOMIC DNA]</scope>
    <source>
        <strain evidence="2 3">NS1</strain>
    </source>
</reference>
<evidence type="ECO:0000313" key="2">
    <source>
        <dbReference type="EMBL" id="QBK04239.1"/>
    </source>
</evidence>
<protein>
    <submittedName>
        <fullName evidence="2">YbaK/EbsC family protein</fullName>
    </submittedName>
</protein>
<evidence type="ECO:0000259" key="1">
    <source>
        <dbReference type="Pfam" id="PF04073"/>
    </source>
</evidence>
<dbReference type="OrthoDB" id="8536235at2"/>